<keyword evidence="3" id="KW-1185">Reference proteome</keyword>
<reference evidence="2" key="1">
    <citation type="journal article" date="2019" name="bioRxiv">
        <title>The Genome of the Zebra Mussel, Dreissena polymorpha: A Resource for Invasive Species Research.</title>
        <authorList>
            <person name="McCartney M.A."/>
            <person name="Auch B."/>
            <person name="Kono T."/>
            <person name="Mallez S."/>
            <person name="Zhang Y."/>
            <person name="Obille A."/>
            <person name="Becker A."/>
            <person name="Abrahante J.E."/>
            <person name="Garbe J."/>
            <person name="Badalamenti J.P."/>
            <person name="Herman A."/>
            <person name="Mangelson H."/>
            <person name="Liachko I."/>
            <person name="Sullivan S."/>
            <person name="Sone E.D."/>
            <person name="Koren S."/>
            <person name="Silverstein K.A.T."/>
            <person name="Beckman K.B."/>
            <person name="Gohl D.M."/>
        </authorList>
    </citation>
    <scope>NUCLEOTIDE SEQUENCE</scope>
    <source>
        <strain evidence="2">Duluth1</strain>
        <tissue evidence="2">Whole animal</tissue>
    </source>
</reference>
<evidence type="ECO:0000313" key="3">
    <source>
        <dbReference type="Proteomes" id="UP000828390"/>
    </source>
</evidence>
<proteinExistence type="predicted"/>
<sequence length="50" mass="5433">MPDENNNEALKGNTKLNPSKWKMPAKKDSKAQATPATSSESTDSLILQCL</sequence>
<gene>
    <name evidence="2" type="ORF">DPMN_031120</name>
</gene>
<accession>A0A9D4M259</accession>
<evidence type="ECO:0000256" key="1">
    <source>
        <dbReference type="SAM" id="MobiDB-lite"/>
    </source>
</evidence>
<dbReference type="EMBL" id="JAIWYP010000002">
    <property type="protein sequence ID" value="KAH3867984.1"/>
    <property type="molecule type" value="Genomic_DNA"/>
</dbReference>
<dbReference type="AlphaFoldDB" id="A0A9D4M259"/>
<name>A0A9D4M259_DREPO</name>
<dbReference type="Proteomes" id="UP000828390">
    <property type="component" value="Unassembled WGS sequence"/>
</dbReference>
<protein>
    <submittedName>
        <fullName evidence="2">Uncharacterized protein</fullName>
    </submittedName>
</protein>
<organism evidence="2 3">
    <name type="scientific">Dreissena polymorpha</name>
    <name type="common">Zebra mussel</name>
    <name type="synonym">Mytilus polymorpha</name>
    <dbReference type="NCBI Taxonomy" id="45954"/>
    <lineage>
        <taxon>Eukaryota</taxon>
        <taxon>Metazoa</taxon>
        <taxon>Spiralia</taxon>
        <taxon>Lophotrochozoa</taxon>
        <taxon>Mollusca</taxon>
        <taxon>Bivalvia</taxon>
        <taxon>Autobranchia</taxon>
        <taxon>Heteroconchia</taxon>
        <taxon>Euheterodonta</taxon>
        <taxon>Imparidentia</taxon>
        <taxon>Neoheterodontei</taxon>
        <taxon>Myida</taxon>
        <taxon>Dreissenoidea</taxon>
        <taxon>Dreissenidae</taxon>
        <taxon>Dreissena</taxon>
    </lineage>
</organism>
<feature type="compositionally biased region" description="Polar residues" evidence="1">
    <location>
        <begin position="31"/>
        <end position="50"/>
    </location>
</feature>
<evidence type="ECO:0000313" key="2">
    <source>
        <dbReference type="EMBL" id="KAH3867984.1"/>
    </source>
</evidence>
<comment type="caution">
    <text evidence="2">The sequence shown here is derived from an EMBL/GenBank/DDBJ whole genome shotgun (WGS) entry which is preliminary data.</text>
</comment>
<feature type="region of interest" description="Disordered" evidence="1">
    <location>
        <begin position="1"/>
        <end position="50"/>
    </location>
</feature>
<reference evidence="2" key="2">
    <citation type="submission" date="2020-11" db="EMBL/GenBank/DDBJ databases">
        <authorList>
            <person name="McCartney M.A."/>
            <person name="Auch B."/>
            <person name="Kono T."/>
            <person name="Mallez S."/>
            <person name="Becker A."/>
            <person name="Gohl D.M."/>
            <person name="Silverstein K.A.T."/>
            <person name="Koren S."/>
            <person name="Bechman K.B."/>
            <person name="Herman A."/>
            <person name="Abrahante J.E."/>
            <person name="Garbe J."/>
        </authorList>
    </citation>
    <scope>NUCLEOTIDE SEQUENCE</scope>
    <source>
        <strain evidence="2">Duluth1</strain>
        <tissue evidence="2">Whole animal</tissue>
    </source>
</reference>